<organism evidence="2 3">
    <name type="scientific">Grifola frondosa</name>
    <name type="common">Maitake</name>
    <name type="synonym">Polyporus frondosus</name>
    <dbReference type="NCBI Taxonomy" id="5627"/>
    <lineage>
        <taxon>Eukaryota</taxon>
        <taxon>Fungi</taxon>
        <taxon>Dikarya</taxon>
        <taxon>Basidiomycota</taxon>
        <taxon>Agaricomycotina</taxon>
        <taxon>Agaricomycetes</taxon>
        <taxon>Polyporales</taxon>
        <taxon>Grifolaceae</taxon>
        <taxon>Grifola</taxon>
    </lineage>
</organism>
<evidence type="ECO:0000313" key="3">
    <source>
        <dbReference type="Proteomes" id="UP000092993"/>
    </source>
</evidence>
<gene>
    <name evidence="2" type="ORF">A0H81_06844</name>
</gene>
<accession>A0A1C7M7I8</accession>
<reference evidence="2 3" key="1">
    <citation type="submission" date="2016-03" db="EMBL/GenBank/DDBJ databases">
        <title>Whole genome sequencing of Grifola frondosa 9006-11.</title>
        <authorList>
            <person name="Min B."/>
            <person name="Park H."/>
            <person name="Kim J.-G."/>
            <person name="Cho H."/>
            <person name="Oh Y.-L."/>
            <person name="Kong W.-S."/>
            <person name="Choi I.-G."/>
        </authorList>
    </citation>
    <scope>NUCLEOTIDE SEQUENCE [LARGE SCALE GENOMIC DNA]</scope>
    <source>
        <strain evidence="2 3">9006-11</strain>
    </source>
</reference>
<dbReference type="AlphaFoldDB" id="A0A1C7M7I8"/>
<feature type="region of interest" description="Disordered" evidence="1">
    <location>
        <begin position="22"/>
        <end position="71"/>
    </location>
</feature>
<sequence>MYAANPIRRCGGRVRHESFLISSGLDPPFNKNTSNTDEHFMINDELPSSRALVAGSRKTKSRDPDGNAQQV</sequence>
<name>A0A1C7M7I8_GRIFR</name>
<evidence type="ECO:0000313" key="2">
    <source>
        <dbReference type="EMBL" id="OBZ72860.1"/>
    </source>
</evidence>
<dbReference type="EMBL" id="LUGG01000007">
    <property type="protein sequence ID" value="OBZ72860.1"/>
    <property type="molecule type" value="Genomic_DNA"/>
</dbReference>
<proteinExistence type="predicted"/>
<dbReference type="Proteomes" id="UP000092993">
    <property type="component" value="Unassembled WGS sequence"/>
</dbReference>
<keyword evidence="3" id="KW-1185">Reference proteome</keyword>
<comment type="caution">
    <text evidence="2">The sequence shown here is derived from an EMBL/GenBank/DDBJ whole genome shotgun (WGS) entry which is preliminary data.</text>
</comment>
<evidence type="ECO:0000256" key="1">
    <source>
        <dbReference type="SAM" id="MobiDB-lite"/>
    </source>
</evidence>
<protein>
    <submittedName>
        <fullName evidence="2">Uncharacterized protein</fullName>
    </submittedName>
</protein>